<name>A0ABY8Q8U1_9RHOB</name>
<evidence type="ECO:0000313" key="4">
    <source>
        <dbReference type="Proteomes" id="UP001230978"/>
    </source>
</evidence>
<dbReference type="Pfam" id="PF13670">
    <property type="entry name" value="PepSY_2"/>
    <property type="match status" value="1"/>
</dbReference>
<sequence>MFRKITLAAVALTALAAPMAFASEGEVDAAVQEKLTAQLVAEGYDVRQFKAEDGLIEVYVVKDGKMEELWFTAELKMVEHEEGEE</sequence>
<dbReference type="EMBL" id="CP124535">
    <property type="protein sequence ID" value="WGV16677.1"/>
    <property type="molecule type" value="Genomic_DNA"/>
</dbReference>
<feature type="chain" id="PRO_5046212196" evidence="1">
    <location>
        <begin position="23"/>
        <end position="85"/>
    </location>
</feature>
<feature type="domain" description="PepSY" evidence="2">
    <location>
        <begin position="7"/>
        <end position="71"/>
    </location>
</feature>
<organism evidence="3 4">
    <name type="scientific">Fuscovulum ytuae</name>
    <dbReference type="NCBI Taxonomy" id="3042299"/>
    <lineage>
        <taxon>Bacteria</taxon>
        <taxon>Pseudomonadati</taxon>
        <taxon>Pseudomonadota</taxon>
        <taxon>Alphaproteobacteria</taxon>
        <taxon>Rhodobacterales</taxon>
        <taxon>Paracoccaceae</taxon>
        <taxon>Fuscovulum</taxon>
    </lineage>
</organism>
<dbReference type="Proteomes" id="UP001230978">
    <property type="component" value="Chromosome"/>
</dbReference>
<feature type="signal peptide" evidence="1">
    <location>
        <begin position="1"/>
        <end position="22"/>
    </location>
</feature>
<evidence type="ECO:0000256" key="1">
    <source>
        <dbReference type="SAM" id="SignalP"/>
    </source>
</evidence>
<evidence type="ECO:0000259" key="2">
    <source>
        <dbReference type="Pfam" id="PF13670"/>
    </source>
</evidence>
<keyword evidence="4" id="KW-1185">Reference proteome</keyword>
<gene>
    <name evidence="3" type="ORF">QF092_02340</name>
</gene>
<proteinExistence type="predicted"/>
<keyword evidence="1" id="KW-0732">Signal</keyword>
<accession>A0ABY8Q8U1</accession>
<reference evidence="3 4" key="1">
    <citation type="submission" date="2023-04" db="EMBL/GenBank/DDBJ databases">
        <title>YMD61, complete Genome.</title>
        <authorList>
            <person name="Zhang J."/>
        </authorList>
    </citation>
    <scope>NUCLEOTIDE SEQUENCE [LARGE SCALE GENOMIC DNA]</scope>
    <source>
        <strain evidence="3 4">YMD61</strain>
    </source>
</reference>
<dbReference type="RefSeq" id="WP_281467263.1">
    <property type="nucleotide sequence ID" value="NZ_CP124535.1"/>
</dbReference>
<evidence type="ECO:0000313" key="3">
    <source>
        <dbReference type="EMBL" id="WGV16677.1"/>
    </source>
</evidence>
<protein>
    <submittedName>
        <fullName evidence="3">PepSY domain-containing protein</fullName>
    </submittedName>
</protein>
<dbReference type="InterPro" id="IPR025711">
    <property type="entry name" value="PepSY"/>
</dbReference>